<evidence type="ECO:0008006" key="14">
    <source>
        <dbReference type="Google" id="ProtNLM"/>
    </source>
</evidence>
<keyword evidence="3" id="KW-0813">Transport</keyword>
<protein>
    <recommendedName>
        <fullName evidence="14">Otopetrin-2</fullName>
    </recommendedName>
</protein>
<feature type="transmembrane region" description="Helical" evidence="11">
    <location>
        <begin position="66"/>
        <end position="85"/>
    </location>
</feature>
<keyword evidence="4" id="KW-1003">Cell membrane</keyword>
<sequence>MNFSISKTQDVISIQAASETKITTESAALAKRKAQKQRCIQPKRFSESSADSSEVAKSEPQAADGIAIALSVLYGIIIVSLTFVFKVSDKIASETMKNYRQVAEYYLDCVLFISVSWLTAFKISSCGIFGRNTDKTQTRNASYINHWLIGVVCLFGIIIVVKSAFELVAVTQIIDPCTDKVPYGILFVMDGLHVLLLADFIFLHRKNSLNKFPVQNRFATGHLLATSLSIWLNTVFDEITHALEAEDYQHPNVSSYAKTGGMMIGNCLCSTEYCEVVAKAELFLSPILVEFSFVVTCLLYIIWRKVGQSQSSHHSHGKPKYKISNTFKGILVGILVFLVTIAMIILLDFKDNQLKNSTNETAMFLSHTFEAFLIACNTVIIIACIAGFYIQFVHQRLSASSLPPNLDVVLFFTCLIGLIVVDLFVIFSLCAAPPADDELWALALVYPFTDMLANLLQAFFIMFGLQINVSKAKRGSKKQELASATVAYDNEVFIESVKVTEEKSSNCDNDNEKTRKTLGFTMKSMSAPDMLQYSANYDTTNATISSPVSSAFSDKDFDIENDMPAEIHNTPTPLRNIAIFLVFINTALWLFLSLNGLLFVVDSYQDTFYGHEAWAIITSVTKPLSVFLRMHAAACLFEMWYFR</sequence>
<evidence type="ECO:0000256" key="10">
    <source>
        <dbReference type="ARBA" id="ARBA00023303"/>
    </source>
</evidence>
<organism evidence="12 13">
    <name type="scientific">Clavelina lepadiformis</name>
    <name type="common">Light-bulb sea squirt</name>
    <name type="synonym">Ascidia lepadiformis</name>
    <dbReference type="NCBI Taxonomy" id="159417"/>
    <lineage>
        <taxon>Eukaryota</taxon>
        <taxon>Metazoa</taxon>
        <taxon>Chordata</taxon>
        <taxon>Tunicata</taxon>
        <taxon>Ascidiacea</taxon>
        <taxon>Aplousobranchia</taxon>
        <taxon>Clavelinidae</taxon>
        <taxon>Clavelina</taxon>
    </lineage>
</organism>
<evidence type="ECO:0000256" key="7">
    <source>
        <dbReference type="ARBA" id="ARBA00022989"/>
    </source>
</evidence>
<feature type="transmembrane region" description="Helical" evidence="11">
    <location>
        <begin position="105"/>
        <end position="130"/>
    </location>
</feature>
<evidence type="ECO:0000256" key="11">
    <source>
        <dbReference type="SAM" id="Phobius"/>
    </source>
</evidence>
<proteinExistence type="inferred from homology"/>
<feature type="transmembrane region" description="Helical" evidence="11">
    <location>
        <begin position="405"/>
        <end position="427"/>
    </location>
</feature>
<comment type="similarity">
    <text evidence="2">Belongs to the otopetrin family.</text>
</comment>
<reference evidence="12 13" key="1">
    <citation type="submission" date="2024-02" db="EMBL/GenBank/DDBJ databases">
        <authorList>
            <person name="Daric V."/>
            <person name="Darras S."/>
        </authorList>
    </citation>
    <scope>NUCLEOTIDE SEQUENCE [LARGE SCALE GENOMIC DNA]</scope>
</reference>
<feature type="transmembrane region" description="Helical" evidence="11">
    <location>
        <begin position="577"/>
        <end position="601"/>
    </location>
</feature>
<feature type="transmembrane region" description="Helical" evidence="11">
    <location>
        <begin position="369"/>
        <end position="393"/>
    </location>
</feature>
<dbReference type="PANTHER" id="PTHR21522:SF32">
    <property type="entry name" value="OTOPETRIN-2"/>
    <property type="match status" value="1"/>
</dbReference>
<evidence type="ECO:0000313" key="12">
    <source>
        <dbReference type="EMBL" id="CAK8683689.1"/>
    </source>
</evidence>
<keyword evidence="8" id="KW-0406">Ion transport</keyword>
<keyword evidence="5 11" id="KW-0812">Transmembrane</keyword>
<evidence type="ECO:0000256" key="3">
    <source>
        <dbReference type="ARBA" id="ARBA00022448"/>
    </source>
</evidence>
<feature type="transmembrane region" description="Helical" evidence="11">
    <location>
        <begin position="439"/>
        <end position="465"/>
    </location>
</feature>
<keyword evidence="7 11" id="KW-1133">Transmembrane helix</keyword>
<evidence type="ECO:0000256" key="5">
    <source>
        <dbReference type="ARBA" id="ARBA00022692"/>
    </source>
</evidence>
<evidence type="ECO:0000256" key="8">
    <source>
        <dbReference type="ARBA" id="ARBA00023065"/>
    </source>
</evidence>
<dbReference type="Proteomes" id="UP001642483">
    <property type="component" value="Unassembled WGS sequence"/>
</dbReference>
<name>A0ABP0FYS5_CLALP</name>
<evidence type="ECO:0000256" key="9">
    <source>
        <dbReference type="ARBA" id="ARBA00023136"/>
    </source>
</evidence>
<feature type="transmembrane region" description="Helical" evidence="11">
    <location>
        <begin position="142"/>
        <end position="161"/>
    </location>
</feature>
<evidence type="ECO:0000256" key="1">
    <source>
        <dbReference type="ARBA" id="ARBA00004651"/>
    </source>
</evidence>
<evidence type="ECO:0000256" key="2">
    <source>
        <dbReference type="ARBA" id="ARBA00006513"/>
    </source>
</evidence>
<comment type="subcellular location">
    <subcellularLocation>
        <location evidence="1">Cell membrane</location>
        <topology evidence="1">Multi-pass membrane protein</topology>
    </subcellularLocation>
</comment>
<feature type="transmembrane region" description="Helical" evidence="11">
    <location>
        <begin position="181"/>
        <end position="202"/>
    </location>
</feature>
<dbReference type="InterPro" id="IPR004878">
    <property type="entry name" value="Otopetrin"/>
</dbReference>
<dbReference type="Pfam" id="PF03189">
    <property type="entry name" value="Otopetrin"/>
    <property type="match status" value="3"/>
</dbReference>
<keyword evidence="10" id="KW-0407">Ion channel</keyword>
<gene>
    <name evidence="12" type="ORF">CVLEPA_LOCUS14734</name>
</gene>
<evidence type="ECO:0000256" key="4">
    <source>
        <dbReference type="ARBA" id="ARBA00022475"/>
    </source>
</evidence>
<keyword evidence="9 11" id="KW-0472">Membrane</keyword>
<evidence type="ECO:0000256" key="6">
    <source>
        <dbReference type="ARBA" id="ARBA00022781"/>
    </source>
</evidence>
<feature type="transmembrane region" description="Helical" evidence="11">
    <location>
        <begin position="283"/>
        <end position="303"/>
    </location>
</feature>
<dbReference type="PANTHER" id="PTHR21522">
    <property type="entry name" value="PROTON CHANNEL OTOP"/>
    <property type="match status" value="1"/>
</dbReference>
<evidence type="ECO:0000313" key="13">
    <source>
        <dbReference type="Proteomes" id="UP001642483"/>
    </source>
</evidence>
<keyword evidence="13" id="KW-1185">Reference proteome</keyword>
<feature type="transmembrane region" description="Helical" evidence="11">
    <location>
        <begin position="330"/>
        <end position="349"/>
    </location>
</feature>
<keyword evidence="6" id="KW-0375">Hydrogen ion transport</keyword>
<dbReference type="EMBL" id="CAWYQH010000097">
    <property type="protein sequence ID" value="CAK8683689.1"/>
    <property type="molecule type" value="Genomic_DNA"/>
</dbReference>
<comment type="caution">
    <text evidence="12">The sequence shown here is derived from an EMBL/GenBank/DDBJ whole genome shotgun (WGS) entry which is preliminary data.</text>
</comment>
<accession>A0ABP0FYS5</accession>